<dbReference type="RefSeq" id="WP_182387705.1">
    <property type="nucleotide sequence ID" value="NZ_JACGDG010000029.1"/>
</dbReference>
<name>A0A7W2L5N5_PSEPU</name>
<gene>
    <name evidence="1" type="ORF">H4C47_24760</name>
</gene>
<organism evidence="1 2">
    <name type="scientific">Pseudomonas putida</name>
    <name type="common">Arthrobacter siderocapsulatus</name>
    <dbReference type="NCBI Taxonomy" id="303"/>
    <lineage>
        <taxon>Bacteria</taxon>
        <taxon>Pseudomonadati</taxon>
        <taxon>Pseudomonadota</taxon>
        <taxon>Gammaproteobacteria</taxon>
        <taxon>Pseudomonadales</taxon>
        <taxon>Pseudomonadaceae</taxon>
        <taxon>Pseudomonas</taxon>
    </lineage>
</organism>
<accession>A0A7W2L5N5</accession>
<dbReference type="Proteomes" id="UP000553948">
    <property type="component" value="Unassembled WGS sequence"/>
</dbReference>
<evidence type="ECO:0000313" key="1">
    <source>
        <dbReference type="EMBL" id="MBA6118928.1"/>
    </source>
</evidence>
<comment type="caution">
    <text evidence="1">The sequence shown here is derived from an EMBL/GenBank/DDBJ whole genome shotgun (WGS) entry which is preliminary data.</text>
</comment>
<evidence type="ECO:0000313" key="2">
    <source>
        <dbReference type="Proteomes" id="UP000553948"/>
    </source>
</evidence>
<reference evidence="1 2" key="1">
    <citation type="submission" date="2020-07" db="EMBL/GenBank/DDBJ databases">
        <title>Diversity of carbapenemase encoding genes among Pseudomonas putida group clinical isolates in a tertiary Brazilian hospital.</title>
        <authorList>
            <person name="Alberto-Lei F."/>
            <person name="Nodari C.S."/>
            <person name="Streling A.P."/>
            <person name="Paulino J.T."/>
            <person name="Bessa-Neto F.O."/>
            <person name="Cayo R."/>
            <person name="Gales A.C."/>
        </authorList>
    </citation>
    <scope>NUCLEOTIDE SEQUENCE [LARGE SCALE GENOMIC DNA]</scope>
    <source>
        <strain evidence="1 2">12464</strain>
    </source>
</reference>
<protein>
    <submittedName>
        <fullName evidence="1">Uncharacterized protein</fullName>
    </submittedName>
</protein>
<dbReference type="EMBL" id="JACGDG010000029">
    <property type="protein sequence ID" value="MBA6118928.1"/>
    <property type="molecule type" value="Genomic_DNA"/>
</dbReference>
<sequence>MSDIKALLRETAIEGISGMAQHLPEGCELFVIVCRPGKDDFDLVLPSPEANLNNALDALRRQGLSIDGANIYKQAVCDLAVGAMTMGKQNNNPPPAGHWGQQFWDIGRAEGQQRDDLVAALEHLVAVTTPDASGQIGAEEEHLASLKHAREMIRLHRG</sequence>
<dbReference type="AlphaFoldDB" id="A0A7W2L5N5"/>
<proteinExistence type="predicted"/>